<protein>
    <submittedName>
        <fullName evidence="1">Uncharacterized protein</fullName>
    </submittedName>
</protein>
<proteinExistence type="predicted"/>
<evidence type="ECO:0000313" key="1">
    <source>
        <dbReference type="EMBL" id="MCX2562241.1"/>
    </source>
</evidence>
<dbReference type="EMBL" id="JAPIUX010000032">
    <property type="protein sequence ID" value="MCX2562241.1"/>
    <property type="molecule type" value="Genomic_DNA"/>
</dbReference>
<dbReference type="RefSeq" id="WP_166123620.1">
    <property type="nucleotide sequence ID" value="NZ_JAPIUX010000032.1"/>
</dbReference>
<evidence type="ECO:0000313" key="2">
    <source>
        <dbReference type="Proteomes" id="UP001526446"/>
    </source>
</evidence>
<accession>A0ABT3QAC1</accession>
<sequence>MSTQKECVDHLRAYCRLHTLKGIGAGHAHELVAAYFGYRSVAALRAEGSYQLNMLEEAEILIPDLTLMQQRIGRLRGLPVDLLPVGVLAEEISRFLVDSGYFAGDIWHTSNLAEYMETDVIQHYTTIIEDDLSGQMSETNAYFDQLDIEKVELAKGENALTVDVSGSLSGKHDWDRMFHGDSITFNAVMTFQRVAGRVAYMKPDIATGGTVNNGYQYDPAE</sequence>
<comment type="caution">
    <text evidence="1">The sequence shown here is derived from an EMBL/GenBank/DDBJ whole genome shotgun (WGS) entry which is preliminary data.</text>
</comment>
<reference evidence="1 2" key="1">
    <citation type="submission" date="2022-11" db="EMBL/GenBank/DDBJ databases">
        <title>Genome sequencing of Acetobacter type strain.</title>
        <authorList>
            <person name="Heo J."/>
            <person name="Lee D."/>
            <person name="Han B.-H."/>
            <person name="Hong S.-B."/>
            <person name="Kwon S.-W."/>
        </authorList>
    </citation>
    <scope>NUCLEOTIDE SEQUENCE [LARGE SCALE GENOMIC DNA]</scope>
    <source>
        <strain evidence="1 2">KACC 21251</strain>
    </source>
</reference>
<keyword evidence="2" id="KW-1185">Reference proteome</keyword>
<dbReference type="Proteomes" id="UP001526446">
    <property type="component" value="Unassembled WGS sequence"/>
</dbReference>
<gene>
    <name evidence="1" type="ORF">OQ252_12670</name>
</gene>
<organism evidence="1 2">
    <name type="scientific">Acetobacter farinalis</name>
    <dbReference type="NCBI Taxonomy" id="1260984"/>
    <lineage>
        <taxon>Bacteria</taxon>
        <taxon>Pseudomonadati</taxon>
        <taxon>Pseudomonadota</taxon>
        <taxon>Alphaproteobacteria</taxon>
        <taxon>Acetobacterales</taxon>
        <taxon>Acetobacteraceae</taxon>
        <taxon>Acetobacter</taxon>
    </lineage>
</organism>
<name>A0ABT3QAC1_9PROT</name>